<dbReference type="Gene3D" id="3.40.630.10">
    <property type="entry name" value="Zn peptidases"/>
    <property type="match status" value="2"/>
</dbReference>
<keyword evidence="2 3" id="KW-0378">Hydrolase</keyword>
<proteinExistence type="predicted"/>
<dbReference type="InterPro" id="IPR036264">
    <property type="entry name" value="Bact_exopeptidase_dim_dom"/>
</dbReference>
<dbReference type="GO" id="GO:0046872">
    <property type="term" value="F:metal ion binding"/>
    <property type="evidence" value="ECO:0007669"/>
    <property type="project" value="UniProtKB-KW"/>
</dbReference>
<dbReference type="GO" id="GO:0006526">
    <property type="term" value="P:L-arginine biosynthetic process"/>
    <property type="evidence" value="ECO:0007669"/>
    <property type="project" value="TreeGrafter"/>
</dbReference>
<dbReference type="InterPro" id="IPR050072">
    <property type="entry name" value="Peptidase_M20A"/>
</dbReference>
<organism evidence="3 4">
    <name type="scientific">Emergencia timonensis</name>
    <dbReference type="NCBI Taxonomy" id="1776384"/>
    <lineage>
        <taxon>Bacteria</taxon>
        <taxon>Bacillati</taxon>
        <taxon>Bacillota</taxon>
        <taxon>Clostridia</taxon>
        <taxon>Peptostreptococcales</taxon>
        <taxon>Anaerovoracaceae</taxon>
        <taxon>Emergencia</taxon>
    </lineage>
</organism>
<gene>
    <name evidence="3" type="ORF">DW099_17540</name>
</gene>
<evidence type="ECO:0000256" key="1">
    <source>
        <dbReference type="ARBA" id="ARBA00022723"/>
    </source>
</evidence>
<evidence type="ECO:0000313" key="3">
    <source>
        <dbReference type="EMBL" id="RHJ84005.1"/>
    </source>
</evidence>
<evidence type="ECO:0000256" key="2">
    <source>
        <dbReference type="ARBA" id="ARBA00022801"/>
    </source>
</evidence>
<protein>
    <submittedName>
        <fullName evidence="3">M20/M25/M40 family metallo-hydrolase</fullName>
    </submittedName>
</protein>
<dbReference type="STRING" id="1776384.GCA_900086585_00368"/>
<name>A0A415DV10_9FIRM</name>
<dbReference type="Gene3D" id="3.30.70.360">
    <property type="match status" value="4"/>
</dbReference>
<dbReference type="RefSeq" id="WP_118336533.1">
    <property type="nucleotide sequence ID" value="NZ_AP025567.1"/>
</dbReference>
<dbReference type="OrthoDB" id="9761532at2"/>
<evidence type="ECO:0000313" key="4">
    <source>
        <dbReference type="Proteomes" id="UP000284841"/>
    </source>
</evidence>
<dbReference type="InterPro" id="IPR002933">
    <property type="entry name" value="Peptidase_M20"/>
</dbReference>
<keyword evidence="1" id="KW-0479">Metal-binding</keyword>
<dbReference type="SUPFAM" id="SSF53187">
    <property type="entry name" value="Zn-dependent exopeptidases"/>
    <property type="match status" value="1"/>
</dbReference>
<dbReference type="SUPFAM" id="SSF55031">
    <property type="entry name" value="Bacterial exopeptidase dimerisation domain"/>
    <property type="match status" value="1"/>
</dbReference>
<dbReference type="Pfam" id="PF01546">
    <property type="entry name" value="Peptidase_M20"/>
    <property type="match status" value="1"/>
</dbReference>
<dbReference type="GO" id="GO:0008777">
    <property type="term" value="F:acetylornithine deacetylase activity"/>
    <property type="evidence" value="ECO:0007669"/>
    <property type="project" value="TreeGrafter"/>
</dbReference>
<dbReference type="EMBL" id="QRMS01000007">
    <property type="protein sequence ID" value="RHJ84005.1"/>
    <property type="molecule type" value="Genomic_DNA"/>
</dbReference>
<dbReference type="Proteomes" id="UP000284841">
    <property type="component" value="Unassembled WGS sequence"/>
</dbReference>
<comment type="caution">
    <text evidence="3">The sequence shown here is derived from an EMBL/GenBank/DDBJ whole genome shotgun (WGS) entry which is preliminary data.</text>
</comment>
<keyword evidence="4" id="KW-1185">Reference proteome</keyword>
<dbReference type="PANTHER" id="PTHR43808">
    <property type="entry name" value="ACETYLORNITHINE DEACETYLASE"/>
    <property type="match status" value="1"/>
</dbReference>
<dbReference type="PANTHER" id="PTHR43808:SF31">
    <property type="entry name" value="N-ACETYL-L-CITRULLINE DEACETYLASE"/>
    <property type="match status" value="1"/>
</dbReference>
<accession>A0A415DV10</accession>
<dbReference type="AlphaFoldDB" id="A0A415DV10"/>
<sequence length="434" mass="47491">MTLERDKMIRDLKGLIDIPSISSDKAAVEEALDYVLKLGEQMGMRCEKVADGQVGIIEIGQGDETFGILTHVDVVNAGREELWKSPPFACEVRDGNLYGRGAIDDKGPTVAVLHAMGAAMENGKPFHKTVRLIVGTQEETEWTDMDCYTKHYSLPDYGFTPDGDFPIGNVEKGCMDVTLRFPAALVDEAPLQIVGLEAGTAFNIVPDNCSALLSDGRVIVTEGKAVHTCAPEKGENAIFQMPGLLEGVTPNGFSQVLEMVTEFFSDCTAPKLGLRTKEEYFAGEFIHRTVFTPVLITTSGSFVEVGINVRFAYTTTEDELLDVFNRLCQEYGGEVAGITSLPAVFVSRNTPFLEVLSATYEESTGFPPDFVLGYGGSYAKAMPGIVSFGPILPGMKDCCHEENEYIPLKALEKNCEIYYRAIEGIAQCEKSFRR</sequence>
<reference evidence="3 4" key="1">
    <citation type="submission" date="2018-08" db="EMBL/GenBank/DDBJ databases">
        <title>A genome reference for cultivated species of the human gut microbiota.</title>
        <authorList>
            <person name="Zou Y."/>
            <person name="Xue W."/>
            <person name="Luo G."/>
        </authorList>
    </citation>
    <scope>NUCLEOTIDE SEQUENCE [LARGE SCALE GENOMIC DNA]</scope>
    <source>
        <strain evidence="3 4">AM07-24</strain>
    </source>
</reference>